<evidence type="ECO:0000259" key="2">
    <source>
        <dbReference type="Pfam" id="PF01551"/>
    </source>
</evidence>
<feature type="domain" description="M23ase beta-sheet core" evidence="2">
    <location>
        <begin position="67"/>
        <end position="161"/>
    </location>
</feature>
<dbReference type="FunFam" id="2.70.70.10:FF:000006">
    <property type="entry name" value="M23 family peptidase"/>
    <property type="match status" value="1"/>
</dbReference>
<dbReference type="PANTHER" id="PTHR21666:SF289">
    <property type="entry name" value="L-ALA--D-GLU ENDOPEPTIDASE"/>
    <property type="match status" value="1"/>
</dbReference>
<keyword evidence="1" id="KW-0732">Signal</keyword>
<dbReference type="InterPro" id="IPR050570">
    <property type="entry name" value="Cell_wall_metabolism_enzyme"/>
</dbReference>
<dbReference type="Pfam" id="PF01551">
    <property type="entry name" value="Peptidase_M23"/>
    <property type="match status" value="1"/>
</dbReference>
<dbReference type="Proteomes" id="UP000254508">
    <property type="component" value="Plasmid unnamed"/>
</dbReference>
<dbReference type="KEGG" id="err:DVR09_16615"/>
<dbReference type="InterPro" id="IPR011055">
    <property type="entry name" value="Dup_hybrid_motif"/>
</dbReference>
<sequence>MIWDQSSLKRLQASQSVFTNIGATMKNFSRSKIALAVATLILPVATHAQMTSGFGMRADPFHGRAKKHSGVDLAKPTGTPIYATANGHVGRAGMVGSYGNLVEINHGNGYQTRYAHMHRIFVRSGQYVQRGTKIGEVGSTGRSTGPHLHYEVRYEGKALDPKPYIRGQR</sequence>
<dbReference type="CDD" id="cd12797">
    <property type="entry name" value="M23_peptidase"/>
    <property type="match status" value="1"/>
</dbReference>
<geneLocation type="plasmid" evidence="3 4">
    <name>unnamed</name>
</geneLocation>
<keyword evidence="3" id="KW-0614">Plasmid</keyword>
<protein>
    <submittedName>
        <fullName evidence="3">M23 family peptidase</fullName>
    </submittedName>
</protein>
<dbReference type="Gene3D" id="2.70.70.10">
    <property type="entry name" value="Glucose Permease (Domain IIA)"/>
    <property type="match status" value="1"/>
</dbReference>
<accession>A0A345YJH3</accession>
<evidence type="ECO:0000313" key="3">
    <source>
        <dbReference type="EMBL" id="AXK44075.1"/>
    </source>
</evidence>
<evidence type="ECO:0000256" key="1">
    <source>
        <dbReference type="ARBA" id="ARBA00022729"/>
    </source>
</evidence>
<name>A0A345YJH3_9SPHN</name>
<reference evidence="3 4" key="1">
    <citation type="submission" date="2018-07" db="EMBL/GenBank/DDBJ databases">
        <title>Genome sequence of Erythrobacter strain YH-07, an antagonistic bacterium isolated from Yellow Sea.</title>
        <authorList>
            <person name="Tang T."/>
            <person name="Liu Q."/>
            <person name="Sun X."/>
        </authorList>
    </citation>
    <scope>NUCLEOTIDE SEQUENCE [LARGE SCALE GENOMIC DNA]</scope>
    <source>
        <strain evidence="3 4">YH-07</strain>
        <plasmid evidence="3 4">unnamed</plasmid>
    </source>
</reference>
<keyword evidence="4" id="KW-1185">Reference proteome</keyword>
<organism evidence="3 4">
    <name type="scientific">Erythrobacter aureus</name>
    <dbReference type="NCBI Taxonomy" id="2182384"/>
    <lineage>
        <taxon>Bacteria</taxon>
        <taxon>Pseudomonadati</taxon>
        <taxon>Pseudomonadota</taxon>
        <taxon>Alphaproteobacteria</taxon>
        <taxon>Sphingomonadales</taxon>
        <taxon>Erythrobacteraceae</taxon>
        <taxon>Erythrobacter/Porphyrobacter group</taxon>
        <taxon>Erythrobacter</taxon>
    </lineage>
</organism>
<evidence type="ECO:0000313" key="4">
    <source>
        <dbReference type="Proteomes" id="UP000254508"/>
    </source>
</evidence>
<dbReference type="SUPFAM" id="SSF51261">
    <property type="entry name" value="Duplicated hybrid motif"/>
    <property type="match status" value="1"/>
</dbReference>
<dbReference type="AlphaFoldDB" id="A0A345YJH3"/>
<gene>
    <name evidence="3" type="ORF">DVR09_16615</name>
</gene>
<dbReference type="OrthoDB" id="9815245at2"/>
<dbReference type="GO" id="GO:0004222">
    <property type="term" value="F:metalloendopeptidase activity"/>
    <property type="evidence" value="ECO:0007669"/>
    <property type="project" value="TreeGrafter"/>
</dbReference>
<dbReference type="EMBL" id="CP031358">
    <property type="protein sequence ID" value="AXK44075.1"/>
    <property type="molecule type" value="Genomic_DNA"/>
</dbReference>
<dbReference type="InterPro" id="IPR016047">
    <property type="entry name" value="M23ase_b-sheet_dom"/>
</dbReference>
<dbReference type="PANTHER" id="PTHR21666">
    <property type="entry name" value="PEPTIDASE-RELATED"/>
    <property type="match status" value="1"/>
</dbReference>
<proteinExistence type="predicted"/>